<sequence>MPELPSPEEIEAARTPAGGWTRNQLAAWGVPWPPPKGWKEEVTARWRAGRQPGQRLGPDLSRRNRARSTLNDGPGGICPPSQVRATAIDSRQ</sequence>
<keyword evidence="3" id="KW-1185">Reference proteome</keyword>
<accession>A0A243QWD6</accession>
<feature type="compositionally biased region" description="Acidic residues" evidence="1">
    <location>
        <begin position="1"/>
        <end position="10"/>
    </location>
</feature>
<dbReference type="EMBL" id="NGFN01000547">
    <property type="protein sequence ID" value="OUC86499.1"/>
    <property type="molecule type" value="Genomic_DNA"/>
</dbReference>
<reference evidence="2 3" key="1">
    <citation type="submission" date="2017-05" db="EMBL/GenBank/DDBJ databases">
        <title>Biotechnological potential of actinobacteria isolated from South African environments.</title>
        <authorList>
            <person name="Le Roes-Hill M."/>
            <person name="Prins A."/>
            <person name="Durrell K.A."/>
        </authorList>
    </citation>
    <scope>NUCLEOTIDE SEQUENCE [LARGE SCALE GENOMIC DNA]</scope>
    <source>
        <strain evidence="2 3">HMC13</strain>
    </source>
</reference>
<comment type="caution">
    <text evidence="2">The sequence shown here is derived from an EMBL/GenBank/DDBJ whole genome shotgun (WGS) entry which is preliminary data.</text>
</comment>
<dbReference type="Proteomes" id="UP000195105">
    <property type="component" value="Unassembled WGS sequence"/>
</dbReference>
<organism evidence="2 3">
    <name type="scientific">Streptomyces swartbergensis</name>
    <dbReference type="NCBI Taxonomy" id="487165"/>
    <lineage>
        <taxon>Bacteria</taxon>
        <taxon>Bacillati</taxon>
        <taxon>Actinomycetota</taxon>
        <taxon>Actinomycetes</taxon>
        <taxon>Kitasatosporales</taxon>
        <taxon>Streptomycetaceae</taxon>
        <taxon>Streptomyces</taxon>
    </lineage>
</organism>
<protein>
    <submittedName>
        <fullName evidence="2">Uncharacterized protein</fullName>
    </submittedName>
</protein>
<feature type="region of interest" description="Disordered" evidence="1">
    <location>
        <begin position="1"/>
        <end position="21"/>
    </location>
</feature>
<gene>
    <name evidence="2" type="ORF">CA983_41685</name>
</gene>
<name>A0A243QWD6_9ACTN</name>
<evidence type="ECO:0000313" key="2">
    <source>
        <dbReference type="EMBL" id="OUC86499.1"/>
    </source>
</evidence>
<proteinExistence type="predicted"/>
<evidence type="ECO:0000256" key="1">
    <source>
        <dbReference type="SAM" id="MobiDB-lite"/>
    </source>
</evidence>
<evidence type="ECO:0000313" key="3">
    <source>
        <dbReference type="Proteomes" id="UP000195105"/>
    </source>
</evidence>
<feature type="region of interest" description="Disordered" evidence="1">
    <location>
        <begin position="47"/>
        <end position="92"/>
    </location>
</feature>
<dbReference type="AlphaFoldDB" id="A0A243QWD6"/>